<reference evidence="1" key="1">
    <citation type="submission" date="2014-11" db="EMBL/GenBank/DDBJ databases">
        <authorList>
            <person name="Amaro Gonzalez C."/>
        </authorList>
    </citation>
    <scope>NUCLEOTIDE SEQUENCE</scope>
</reference>
<accession>A0A0E9T4G9</accession>
<proteinExistence type="predicted"/>
<sequence length="55" mass="6280">MAPEIQAAFWSSLYVFLNFPKGIFSFCCYCFSGHGSAQISVLFEFLSFVKKQLML</sequence>
<dbReference type="AlphaFoldDB" id="A0A0E9T4G9"/>
<organism evidence="1">
    <name type="scientific">Anguilla anguilla</name>
    <name type="common">European freshwater eel</name>
    <name type="synonym">Muraena anguilla</name>
    <dbReference type="NCBI Taxonomy" id="7936"/>
    <lineage>
        <taxon>Eukaryota</taxon>
        <taxon>Metazoa</taxon>
        <taxon>Chordata</taxon>
        <taxon>Craniata</taxon>
        <taxon>Vertebrata</taxon>
        <taxon>Euteleostomi</taxon>
        <taxon>Actinopterygii</taxon>
        <taxon>Neopterygii</taxon>
        <taxon>Teleostei</taxon>
        <taxon>Anguilliformes</taxon>
        <taxon>Anguillidae</taxon>
        <taxon>Anguilla</taxon>
    </lineage>
</organism>
<reference evidence="1" key="2">
    <citation type="journal article" date="2015" name="Fish Shellfish Immunol.">
        <title>Early steps in the European eel (Anguilla anguilla)-Vibrio vulnificus interaction in the gills: Role of the RtxA13 toxin.</title>
        <authorList>
            <person name="Callol A."/>
            <person name="Pajuelo D."/>
            <person name="Ebbesson L."/>
            <person name="Teles M."/>
            <person name="MacKenzie S."/>
            <person name="Amaro C."/>
        </authorList>
    </citation>
    <scope>NUCLEOTIDE SEQUENCE</scope>
</reference>
<evidence type="ECO:0000313" key="1">
    <source>
        <dbReference type="EMBL" id="JAH47543.1"/>
    </source>
</evidence>
<name>A0A0E9T4G9_ANGAN</name>
<protein>
    <submittedName>
        <fullName evidence="1">Uncharacterized protein</fullName>
    </submittedName>
</protein>
<dbReference type="EMBL" id="GBXM01061034">
    <property type="protein sequence ID" value="JAH47543.1"/>
    <property type="molecule type" value="Transcribed_RNA"/>
</dbReference>